<comment type="caution">
    <text evidence="2">The sequence shown here is derived from an EMBL/GenBank/DDBJ whole genome shotgun (WGS) entry which is preliminary data.</text>
</comment>
<dbReference type="SUPFAM" id="SSF53474">
    <property type="entry name" value="alpha/beta-Hydrolases"/>
    <property type="match status" value="1"/>
</dbReference>
<dbReference type="RefSeq" id="WP_378485790.1">
    <property type="nucleotide sequence ID" value="NZ_JBHUFB010000010.1"/>
</dbReference>
<proteinExistence type="predicted"/>
<keyword evidence="3" id="KW-1185">Reference proteome</keyword>
<dbReference type="InterPro" id="IPR005152">
    <property type="entry name" value="Lipase_secreted"/>
</dbReference>
<dbReference type="Pfam" id="PF03583">
    <property type="entry name" value="LIP"/>
    <property type="match status" value="1"/>
</dbReference>
<evidence type="ECO:0000256" key="1">
    <source>
        <dbReference type="SAM" id="SignalP"/>
    </source>
</evidence>
<keyword evidence="1" id="KW-0732">Signal</keyword>
<reference evidence="3" key="1">
    <citation type="journal article" date="2019" name="Int. J. Syst. Evol. Microbiol.">
        <title>The Global Catalogue of Microorganisms (GCM) 10K type strain sequencing project: providing services to taxonomists for standard genome sequencing and annotation.</title>
        <authorList>
            <consortium name="The Broad Institute Genomics Platform"/>
            <consortium name="The Broad Institute Genome Sequencing Center for Infectious Disease"/>
            <person name="Wu L."/>
            <person name="Ma J."/>
        </authorList>
    </citation>
    <scope>NUCLEOTIDE SEQUENCE [LARGE SCALE GENOMIC DNA]</scope>
    <source>
        <strain evidence="3">DT72</strain>
    </source>
</reference>
<protein>
    <submittedName>
        <fullName evidence="2">Lipase family protein</fullName>
    </submittedName>
</protein>
<organism evidence="2 3">
    <name type="scientific">Rhodococcus gannanensis</name>
    <dbReference type="NCBI Taxonomy" id="1960308"/>
    <lineage>
        <taxon>Bacteria</taxon>
        <taxon>Bacillati</taxon>
        <taxon>Actinomycetota</taxon>
        <taxon>Actinomycetes</taxon>
        <taxon>Mycobacteriales</taxon>
        <taxon>Nocardiaceae</taxon>
        <taxon>Rhodococcus</taxon>
    </lineage>
</organism>
<dbReference type="PANTHER" id="PTHR34853">
    <property type="match status" value="1"/>
</dbReference>
<dbReference type="Proteomes" id="UP001597286">
    <property type="component" value="Unassembled WGS sequence"/>
</dbReference>
<accession>A0ABW4P6J3</accession>
<dbReference type="PANTHER" id="PTHR34853:SF1">
    <property type="entry name" value="LIPASE 5"/>
    <property type="match status" value="1"/>
</dbReference>
<dbReference type="EMBL" id="JBHUFB010000010">
    <property type="protein sequence ID" value="MFD1813319.1"/>
    <property type="molecule type" value="Genomic_DNA"/>
</dbReference>
<feature type="chain" id="PRO_5046008263" evidence="1">
    <location>
        <begin position="32"/>
        <end position="398"/>
    </location>
</feature>
<dbReference type="Gene3D" id="3.40.50.1820">
    <property type="entry name" value="alpha/beta hydrolase"/>
    <property type="match status" value="1"/>
</dbReference>
<dbReference type="InterPro" id="IPR029058">
    <property type="entry name" value="AB_hydrolase_fold"/>
</dbReference>
<evidence type="ECO:0000313" key="2">
    <source>
        <dbReference type="EMBL" id="MFD1813319.1"/>
    </source>
</evidence>
<gene>
    <name evidence="2" type="ORF">ACFSJG_13930</name>
</gene>
<feature type="signal peptide" evidence="1">
    <location>
        <begin position="1"/>
        <end position="31"/>
    </location>
</feature>
<evidence type="ECO:0000313" key="3">
    <source>
        <dbReference type="Proteomes" id="UP001597286"/>
    </source>
</evidence>
<name>A0ABW4P6J3_9NOCA</name>
<sequence>MHSVLRRTTSALAALFATALLAALIAPPAAAQPTTPVADPDPFYSAPPDVAARANGDVLRVRPVDVSRYGNADGWQLLFRSTNSSGAPIAAATTVMVPRGGVDRPLVSFQAIINSLGTQCGPSHTLFNGGLTEAPALAPLLLRGWAVALPDHLGPTSAYGAAKLGGQIVLDGIRAVKRLPELRLVRSPVGLVGYSGGGMASGWAAALAPTYAPELPIVGVAQGGVPTNLSELASGLGLAPHPLFGLAFAATLGLEREYAGRIEPSAFLTPAGSALRDSIANACQEQIINAGAGRSTPEVTADPARVLAPEMRAVFDENSLMSYPGVPRAPVFAWHGASDQLSPASSVAATMSRWCRGGTPVVLNVLPGDHGPAALEGIPGAFAFLGDRFAGQAAPSNC</sequence>
<dbReference type="Gene3D" id="1.10.260.130">
    <property type="match status" value="1"/>
</dbReference>
<dbReference type="PIRSF" id="PIRSF029171">
    <property type="entry name" value="Esterase_LipA"/>
    <property type="match status" value="1"/>
</dbReference>